<protein>
    <recommendedName>
        <fullName evidence="4">Transmembrane protein</fullName>
    </recommendedName>
</protein>
<sequence length="69" mass="7939">MAYLKKKKKNKRPPFHASPTVKERLSGSKPNIFCLFSLGCLVLAMFIKLKNFFCFFAIAKGDYSQKFDV</sequence>
<keyword evidence="2" id="KW-0812">Transmembrane</keyword>
<geneLocation type="mitochondrion" evidence="3"/>
<evidence type="ECO:0000256" key="1">
    <source>
        <dbReference type="SAM" id="MobiDB-lite"/>
    </source>
</evidence>
<evidence type="ECO:0008006" key="4">
    <source>
        <dbReference type="Google" id="ProtNLM"/>
    </source>
</evidence>
<dbReference type="RefSeq" id="YP_007374981.1">
    <property type="nucleotide sequence ID" value="NC_020148.1"/>
</dbReference>
<keyword evidence="2" id="KW-0472">Membrane</keyword>
<name>L8B9B9_PHLRA</name>
<dbReference type="EMBL" id="HE613568">
    <property type="protein sequence ID" value="CCE89258.1"/>
    <property type="molecule type" value="Genomic_DNA"/>
</dbReference>
<proteinExistence type="predicted"/>
<feature type="compositionally biased region" description="Basic residues" evidence="1">
    <location>
        <begin position="1"/>
        <end position="14"/>
    </location>
</feature>
<dbReference type="GeneID" id="14469628"/>
<feature type="transmembrane region" description="Helical" evidence="2">
    <location>
        <begin position="32"/>
        <end position="59"/>
    </location>
</feature>
<reference evidence="3" key="1">
    <citation type="journal article" date="2014" name="PLoS ONE">
        <title>Mitochondrial Genome of Phlebia radiata Is the Second Largest (156 kbp) among Fungi and Features Signs of Genome Flexibility and Recent Recombination Events.</title>
        <authorList>
            <person name="Salavirta H."/>
            <person name="Oksanen I."/>
            <person name="Kuuskeri J."/>
            <person name="Makela M."/>
            <person name="Laine P."/>
            <person name="Paulin L."/>
            <person name="Lundell T."/>
        </authorList>
    </citation>
    <scope>NUCLEOTIDE SEQUENCE</scope>
    <source>
        <strain evidence="3">79</strain>
    </source>
</reference>
<accession>L8B9B9</accession>
<keyword evidence="2" id="KW-1133">Transmembrane helix</keyword>
<evidence type="ECO:0000256" key="2">
    <source>
        <dbReference type="SAM" id="Phobius"/>
    </source>
</evidence>
<feature type="region of interest" description="Disordered" evidence="1">
    <location>
        <begin position="1"/>
        <end position="25"/>
    </location>
</feature>
<dbReference type="AlphaFoldDB" id="L8B9B9"/>
<gene>
    <name evidence="3" type="ORF">PRA_mt0208</name>
</gene>
<organism evidence="3">
    <name type="scientific">Phlebia radiata</name>
    <name type="common">White-rot fungus</name>
    <dbReference type="NCBI Taxonomy" id="5308"/>
    <lineage>
        <taxon>Eukaryota</taxon>
        <taxon>Fungi</taxon>
        <taxon>Dikarya</taxon>
        <taxon>Basidiomycota</taxon>
        <taxon>Agaricomycotina</taxon>
        <taxon>Agaricomycetes</taxon>
        <taxon>Polyporales</taxon>
        <taxon>Meruliaceae</taxon>
        <taxon>Phlebia</taxon>
    </lineage>
</organism>
<evidence type="ECO:0000313" key="3">
    <source>
        <dbReference type="EMBL" id="CCE89258.1"/>
    </source>
</evidence>
<keyword evidence="3" id="KW-0496">Mitochondrion</keyword>